<evidence type="ECO:0000256" key="1">
    <source>
        <dbReference type="ARBA" id="ARBA00005291"/>
    </source>
</evidence>
<dbReference type="InterPro" id="IPR012577">
    <property type="entry name" value="NIPSNAP"/>
</dbReference>
<gene>
    <name evidence="3" type="ORF">DBV39_04935</name>
</gene>
<dbReference type="KEGG" id="boz:DBV39_04935"/>
<dbReference type="InterPro" id="IPR011008">
    <property type="entry name" value="Dimeric_a/b-barrel"/>
</dbReference>
<dbReference type="PANTHER" id="PTHR21017:SF17">
    <property type="entry name" value="PROTEIN NIPSNAP"/>
    <property type="match status" value="1"/>
</dbReference>
<dbReference type="RefSeq" id="WP_108620594.1">
    <property type="nucleotide sequence ID" value="NZ_CP028901.1"/>
</dbReference>
<comment type="similarity">
    <text evidence="1">Belongs to the NipSnap family.</text>
</comment>
<evidence type="ECO:0000313" key="4">
    <source>
        <dbReference type="Proteomes" id="UP000244571"/>
    </source>
</evidence>
<dbReference type="Pfam" id="PF07978">
    <property type="entry name" value="NIPSNAP"/>
    <property type="match status" value="1"/>
</dbReference>
<dbReference type="Gene3D" id="3.30.70.100">
    <property type="match status" value="1"/>
</dbReference>
<evidence type="ECO:0000259" key="2">
    <source>
        <dbReference type="Pfam" id="PF07978"/>
    </source>
</evidence>
<keyword evidence="4" id="KW-1185">Reference proteome</keyword>
<accession>A0A2R4XH75</accession>
<dbReference type="PANTHER" id="PTHR21017">
    <property type="entry name" value="NIPSNAP-RELATED"/>
    <property type="match status" value="1"/>
</dbReference>
<dbReference type="EMBL" id="CP028901">
    <property type="protein sequence ID" value="AWB33165.1"/>
    <property type="molecule type" value="Genomic_DNA"/>
</dbReference>
<protein>
    <submittedName>
        <fullName evidence="3">NIPSNAP family protein</fullName>
    </submittedName>
</protein>
<sequence>MFVEQRTYTLIPTANVSDYLRIYKDTGALALQRKILGNLLGYYVTEFGMLNTLVHLWGYSSLEERTRRRQLLSQEPAWQDYLAQVRPMIQQMENRIMVPTDFSPGGQP</sequence>
<dbReference type="OrthoDB" id="8905985at2"/>
<dbReference type="AlphaFoldDB" id="A0A2R4XH75"/>
<dbReference type="SUPFAM" id="SSF54909">
    <property type="entry name" value="Dimeric alpha+beta barrel"/>
    <property type="match status" value="1"/>
</dbReference>
<proteinExistence type="inferred from homology"/>
<dbReference type="Proteomes" id="UP000244571">
    <property type="component" value="Chromosome"/>
</dbReference>
<name>A0A2R4XH75_9BURK</name>
<organism evidence="3 4">
    <name type="scientific">Orrella marina</name>
    <dbReference type="NCBI Taxonomy" id="2163011"/>
    <lineage>
        <taxon>Bacteria</taxon>
        <taxon>Pseudomonadati</taxon>
        <taxon>Pseudomonadota</taxon>
        <taxon>Betaproteobacteria</taxon>
        <taxon>Burkholderiales</taxon>
        <taxon>Alcaligenaceae</taxon>
        <taxon>Orrella</taxon>
    </lineage>
</organism>
<evidence type="ECO:0000313" key="3">
    <source>
        <dbReference type="EMBL" id="AWB33165.1"/>
    </source>
</evidence>
<reference evidence="3 4" key="1">
    <citation type="submission" date="2018-04" db="EMBL/GenBank/DDBJ databases">
        <title>Bordetella sp. HZ20 isolated from seawater.</title>
        <authorList>
            <person name="Sun C."/>
        </authorList>
    </citation>
    <scope>NUCLEOTIDE SEQUENCE [LARGE SCALE GENOMIC DNA]</scope>
    <source>
        <strain evidence="3 4">HZ20</strain>
    </source>
</reference>
<feature type="domain" description="NIPSNAP" evidence="2">
    <location>
        <begin position="4"/>
        <end position="104"/>
    </location>
</feature>
<dbReference type="InterPro" id="IPR051557">
    <property type="entry name" value="NipSnap_domain"/>
</dbReference>